<proteinExistence type="predicted"/>
<dbReference type="AlphaFoldDB" id="A0AAJ0EHV5"/>
<reference evidence="1" key="1">
    <citation type="submission" date="2021-06" db="EMBL/GenBank/DDBJ databases">
        <title>Comparative genomics, transcriptomics and evolutionary studies reveal genomic signatures of adaptation to plant cell wall in hemibiotrophic fungi.</title>
        <authorList>
            <consortium name="DOE Joint Genome Institute"/>
            <person name="Baroncelli R."/>
            <person name="Diaz J.F."/>
            <person name="Benocci T."/>
            <person name="Peng M."/>
            <person name="Battaglia E."/>
            <person name="Haridas S."/>
            <person name="Andreopoulos W."/>
            <person name="Labutti K."/>
            <person name="Pangilinan J."/>
            <person name="Floch G.L."/>
            <person name="Makela M.R."/>
            <person name="Henrissat B."/>
            <person name="Grigoriev I.V."/>
            <person name="Crouch J.A."/>
            <person name="De Vries R.P."/>
            <person name="Sukno S.A."/>
            <person name="Thon M.R."/>
        </authorList>
    </citation>
    <scope>NUCLEOTIDE SEQUENCE</scope>
    <source>
        <strain evidence="1">CBS 102054</strain>
    </source>
</reference>
<sequence length="162" mass="17790">MPIEELFRRGQCFSSVGPRPAPAGLPAIEINITGIVNQVRDIQDLPWTDGRGAPGHRWRWRAAGTSQGLPILQVQLYGYIGAHVELHATALRDGNRPAILVTPNGNINGGAAQGWGEPLCLSLLTNFDRNDITYVLHIVLAAAELEDVALQRYPWSKKKSYD</sequence>
<dbReference type="EMBL" id="JAHMHQ010000009">
    <property type="protein sequence ID" value="KAK1637436.1"/>
    <property type="molecule type" value="Genomic_DNA"/>
</dbReference>
<dbReference type="RefSeq" id="XP_060446043.1">
    <property type="nucleotide sequence ID" value="XM_060587904.1"/>
</dbReference>
<dbReference type="Proteomes" id="UP001243989">
    <property type="component" value="Unassembled WGS sequence"/>
</dbReference>
<protein>
    <submittedName>
        <fullName evidence="1">Uncharacterized protein</fullName>
    </submittedName>
</protein>
<evidence type="ECO:0000313" key="2">
    <source>
        <dbReference type="Proteomes" id="UP001243989"/>
    </source>
</evidence>
<dbReference type="GeneID" id="85472766"/>
<organism evidence="1 2">
    <name type="scientific">Colletotrichum phormii</name>
    <dbReference type="NCBI Taxonomy" id="359342"/>
    <lineage>
        <taxon>Eukaryota</taxon>
        <taxon>Fungi</taxon>
        <taxon>Dikarya</taxon>
        <taxon>Ascomycota</taxon>
        <taxon>Pezizomycotina</taxon>
        <taxon>Sordariomycetes</taxon>
        <taxon>Hypocreomycetidae</taxon>
        <taxon>Glomerellales</taxon>
        <taxon>Glomerellaceae</taxon>
        <taxon>Colletotrichum</taxon>
        <taxon>Colletotrichum acutatum species complex</taxon>
    </lineage>
</organism>
<gene>
    <name evidence="1" type="ORF">BDP81DRAFT_394100</name>
</gene>
<accession>A0AAJ0EHV5</accession>
<keyword evidence="2" id="KW-1185">Reference proteome</keyword>
<evidence type="ECO:0000313" key="1">
    <source>
        <dbReference type="EMBL" id="KAK1637436.1"/>
    </source>
</evidence>
<name>A0AAJ0EHV5_9PEZI</name>
<comment type="caution">
    <text evidence="1">The sequence shown here is derived from an EMBL/GenBank/DDBJ whole genome shotgun (WGS) entry which is preliminary data.</text>
</comment>